<protein>
    <submittedName>
        <fullName evidence="9">Enterobactin ABC transporter permease</fullName>
    </submittedName>
</protein>
<accession>A0A1C1YV43</accession>
<comment type="similarity">
    <text evidence="2">Belongs to the binding-protein-dependent transport system permease family. FecCD subfamily.</text>
</comment>
<evidence type="ECO:0000256" key="6">
    <source>
        <dbReference type="ARBA" id="ARBA00022989"/>
    </source>
</evidence>
<feature type="transmembrane region" description="Helical" evidence="8">
    <location>
        <begin position="227"/>
        <end position="249"/>
    </location>
</feature>
<keyword evidence="4" id="KW-1003">Cell membrane</keyword>
<dbReference type="GO" id="GO:0005886">
    <property type="term" value="C:plasma membrane"/>
    <property type="evidence" value="ECO:0007669"/>
    <property type="project" value="UniProtKB-SubCell"/>
</dbReference>
<evidence type="ECO:0000256" key="2">
    <source>
        <dbReference type="ARBA" id="ARBA00007935"/>
    </source>
</evidence>
<organism evidence="9 10">
    <name type="scientific">Hoeflea olei</name>
    <dbReference type="NCBI Taxonomy" id="1480615"/>
    <lineage>
        <taxon>Bacteria</taxon>
        <taxon>Pseudomonadati</taxon>
        <taxon>Pseudomonadota</taxon>
        <taxon>Alphaproteobacteria</taxon>
        <taxon>Hyphomicrobiales</taxon>
        <taxon>Rhizobiaceae</taxon>
        <taxon>Hoeflea</taxon>
    </lineage>
</organism>
<evidence type="ECO:0000313" key="10">
    <source>
        <dbReference type="Proteomes" id="UP000094795"/>
    </source>
</evidence>
<dbReference type="GO" id="GO:0022857">
    <property type="term" value="F:transmembrane transporter activity"/>
    <property type="evidence" value="ECO:0007669"/>
    <property type="project" value="InterPro"/>
</dbReference>
<dbReference type="InterPro" id="IPR000522">
    <property type="entry name" value="ABC_transptr_permease_BtuC"/>
</dbReference>
<comment type="caution">
    <text evidence="9">The sequence shown here is derived from an EMBL/GenBank/DDBJ whole genome shotgun (WGS) entry which is preliminary data.</text>
</comment>
<dbReference type="Proteomes" id="UP000094795">
    <property type="component" value="Unassembled WGS sequence"/>
</dbReference>
<keyword evidence="7 8" id="KW-0472">Membrane</keyword>
<feature type="transmembrane region" description="Helical" evidence="8">
    <location>
        <begin position="174"/>
        <end position="201"/>
    </location>
</feature>
<feature type="transmembrane region" description="Helical" evidence="8">
    <location>
        <begin position="48"/>
        <end position="66"/>
    </location>
</feature>
<keyword evidence="6 8" id="KW-1133">Transmembrane helix</keyword>
<keyword evidence="10" id="KW-1185">Reference proteome</keyword>
<evidence type="ECO:0000256" key="3">
    <source>
        <dbReference type="ARBA" id="ARBA00022448"/>
    </source>
</evidence>
<feature type="transmembrane region" description="Helical" evidence="8">
    <location>
        <begin position="277"/>
        <end position="297"/>
    </location>
</feature>
<dbReference type="EMBL" id="LQZT01000016">
    <property type="protein sequence ID" value="OCW57394.1"/>
    <property type="molecule type" value="Genomic_DNA"/>
</dbReference>
<evidence type="ECO:0000256" key="5">
    <source>
        <dbReference type="ARBA" id="ARBA00022692"/>
    </source>
</evidence>
<dbReference type="Gene3D" id="1.10.3470.10">
    <property type="entry name" value="ABC transporter involved in vitamin B12 uptake, BtuC"/>
    <property type="match status" value="1"/>
</dbReference>
<keyword evidence="3" id="KW-0813">Transport</keyword>
<comment type="subcellular location">
    <subcellularLocation>
        <location evidence="1">Cell membrane</location>
        <topology evidence="1">Multi-pass membrane protein</topology>
    </subcellularLocation>
</comment>
<feature type="transmembrane region" description="Helical" evidence="8">
    <location>
        <begin position="255"/>
        <end position="270"/>
    </location>
</feature>
<dbReference type="Pfam" id="PF01032">
    <property type="entry name" value="FecCD"/>
    <property type="match status" value="1"/>
</dbReference>
<feature type="transmembrane region" description="Helical" evidence="8">
    <location>
        <begin position="137"/>
        <end position="154"/>
    </location>
</feature>
<gene>
    <name evidence="9" type="ORF">AWJ14_18160</name>
</gene>
<feature type="transmembrane region" description="Helical" evidence="8">
    <location>
        <begin position="78"/>
        <end position="97"/>
    </location>
</feature>
<evidence type="ECO:0000256" key="1">
    <source>
        <dbReference type="ARBA" id="ARBA00004651"/>
    </source>
</evidence>
<feature type="transmembrane region" description="Helical" evidence="8">
    <location>
        <begin position="109"/>
        <end position="130"/>
    </location>
</feature>
<dbReference type="PANTHER" id="PTHR30472:SF19">
    <property type="entry name" value="PETROBACTIN IMPORT SYSTEM PERMEASE PROTEIN YCLO"/>
    <property type="match status" value="1"/>
</dbReference>
<dbReference type="AlphaFoldDB" id="A0A1C1YV43"/>
<name>A0A1C1YV43_9HYPH</name>
<evidence type="ECO:0000256" key="7">
    <source>
        <dbReference type="ARBA" id="ARBA00023136"/>
    </source>
</evidence>
<sequence>MLPARRHALPPGLIVLALAAVVLAASIAFMTVGVKGNWAYVLELRGRKLAAIVLVATATAVSTILFQTITGNRILTPSIIGFDALYALLQTVLVFFLGAGRVAAFDPRLLFLLEAASMLALALLLYRWLFLGERRSLHLLLLVGVVFGLIFRSITQLLQRIMDPNEFVVLQDRLFASFNGVNPVLIGMSATAIGLVGLAIWKRRFVMDVLLLGREPAIGLGVDYRRLVTLILVLVSVLVASSTALVGPINGFEPISFYGVLVANLTYLLLPTFSHRFLLPAAAMIGILLIAGGQLVLETLLGFDSAVGIVIEFAGGLVFVFLLLKGLAR</sequence>
<evidence type="ECO:0000256" key="4">
    <source>
        <dbReference type="ARBA" id="ARBA00022475"/>
    </source>
</evidence>
<dbReference type="STRING" id="1480615.AWJ14_18160"/>
<dbReference type="GO" id="GO:0033214">
    <property type="term" value="P:siderophore-iron import into cell"/>
    <property type="evidence" value="ECO:0007669"/>
    <property type="project" value="TreeGrafter"/>
</dbReference>
<keyword evidence="5 8" id="KW-0812">Transmembrane</keyword>
<evidence type="ECO:0000256" key="8">
    <source>
        <dbReference type="SAM" id="Phobius"/>
    </source>
</evidence>
<proteinExistence type="inferred from homology"/>
<feature type="transmembrane region" description="Helical" evidence="8">
    <location>
        <begin position="303"/>
        <end position="324"/>
    </location>
</feature>
<reference evidence="9 10" key="1">
    <citation type="submission" date="2015-12" db="EMBL/GenBank/DDBJ databases">
        <authorList>
            <person name="Shamseldin A."/>
            <person name="Moawad H."/>
            <person name="Abd El-Rahim W.M."/>
            <person name="Sadowsky M.J."/>
        </authorList>
    </citation>
    <scope>NUCLEOTIDE SEQUENCE [LARGE SCALE GENOMIC DNA]</scope>
    <source>
        <strain evidence="9 10">JC234</strain>
    </source>
</reference>
<dbReference type="PANTHER" id="PTHR30472">
    <property type="entry name" value="FERRIC ENTEROBACTIN TRANSPORT SYSTEM PERMEASE PROTEIN"/>
    <property type="match status" value="1"/>
</dbReference>
<dbReference type="SUPFAM" id="SSF81345">
    <property type="entry name" value="ABC transporter involved in vitamin B12 uptake, BtuC"/>
    <property type="match status" value="1"/>
</dbReference>
<dbReference type="InterPro" id="IPR037294">
    <property type="entry name" value="ABC_BtuC-like"/>
</dbReference>
<evidence type="ECO:0000313" key="9">
    <source>
        <dbReference type="EMBL" id="OCW57394.1"/>
    </source>
</evidence>